<proteinExistence type="inferred from homology"/>
<evidence type="ECO:0000313" key="4">
    <source>
        <dbReference type="EMBL" id="JAT66245.1"/>
    </source>
</evidence>
<dbReference type="PANTHER" id="PTHR13068">
    <property type="entry name" value="CGI-12 PROTEIN-RELATED"/>
    <property type="match status" value="1"/>
</dbReference>
<dbReference type="GO" id="GO:0003676">
    <property type="term" value="F:nucleic acid binding"/>
    <property type="evidence" value="ECO:0007669"/>
    <property type="project" value="InterPro"/>
</dbReference>
<gene>
    <name evidence="4" type="primary">MTERFD1_5</name>
    <name evidence="4" type="ORF">g.83711</name>
</gene>
<name>A0A1D1ZHN7_9ARAE</name>
<keyword evidence="3" id="KW-0809">Transit peptide</keyword>
<accession>A0A1D1ZHN7</accession>
<reference evidence="4" key="1">
    <citation type="submission" date="2015-07" db="EMBL/GenBank/DDBJ databases">
        <title>Transcriptome Assembly of Anthurium amnicola.</title>
        <authorList>
            <person name="Suzuki J."/>
        </authorList>
    </citation>
    <scope>NUCLEOTIDE SEQUENCE</scope>
</reference>
<dbReference type="InterPro" id="IPR038538">
    <property type="entry name" value="MTERF_sf"/>
</dbReference>
<keyword evidence="2" id="KW-0806">Transcription termination</keyword>
<organism evidence="4">
    <name type="scientific">Anthurium amnicola</name>
    <dbReference type="NCBI Taxonomy" id="1678845"/>
    <lineage>
        <taxon>Eukaryota</taxon>
        <taxon>Viridiplantae</taxon>
        <taxon>Streptophyta</taxon>
        <taxon>Embryophyta</taxon>
        <taxon>Tracheophyta</taxon>
        <taxon>Spermatophyta</taxon>
        <taxon>Magnoliopsida</taxon>
        <taxon>Liliopsida</taxon>
        <taxon>Araceae</taxon>
        <taxon>Pothoideae</taxon>
        <taxon>Potheae</taxon>
        <taxon>Anthurium</taxon>
    </lineage>
</organism>
<evidence type="ECO:0000256" key="3">
    <source>
        <dbReference type="ARBA" id="ARBA00022946"/>
    </source>
</evidence>
<dbReference type="EMBL" id="GDJX01001691">
    <property type="protein sequence ID" value="JAT66245.1"/>
    <property type="molecule type" value="Transcribed_RNA"/>
</dbReference>
<dbReference type="GO" id="GO:0006353">
    <property type="term" value="P:DNA-templated transcription termination"/>
    <property type="evidence" value="ECO:0007669"/>
    <property type="project" value="UniProtKB-KW"/>
</dbReference>
<evidence type="ECO:0000256" key="1">
    <source>
        <dbReference type="ARBA" id="ARBA00007692"/>
    </source>
</evidence>
<dbReference type="AlphaFoldDB" id="A0A1D1ZHN7"/>
<protein>
    <submittedName>
        <fullName evidence="4">mTERF domain-containing protein 1, mitochondrial</fullName>
    </submittedName>
</protein>
<dbReference type="Gene3D" id="1.25.70.10">
    <property type="entry name" value="Transcription termination factor 3, mitochondrial"/>
    <property type="match status" value="2"/>
</dbReference>
<evidence type="ECO:0000256" key="2">
    <source>
        <dbReference type="ARBA" id="ARBA00022472"/>
    </source>
</evidence>
<keyword evidence="2" id="KW-0804">Transcription</keyword>
<keyword evidence="2" id="KW-0805">Transcription regulation</keyword>
<dbReference type="SMART" id="SM00733">
    <property type="entry name" value="Mterf"/>
    <property type="match status" value="5"/>
</dbReference>
<dbReference type="Pfam" id="PF02536">
    <property type="entry name" value="mTERF"/>
    <property type="match status" value="2"/>
</dbReference>
<dbReference type="FunFam" id="1.25.70.10:FF:000001">
    <property type="entry name" value="Mitochondrial transcription termination factor-like"/>
    <property type="match status" value="1"/>
</dbReference>
<sequence>MSLATQPLLPWRHVPQLLLLPSFRRLLFTRLRRISCAPATSCKNPPPPEEPGHFAIHYLVNSCGLSSVEALRASKPLAHLRSTQKPDAVLRLMKQHGLGDAQIRRLVVRRPTVLVADVKKTLEPKIRAMLEAGFSGPEVAQLISSSGAAIPCRSVLRRIEFWRDLLGNNQNLLKALDRNANFLSFSIEERVIPTLSFLRSLGISDKKIGTIMMRSYCLVTRSLEGTKALVDQVKNLGISPGSGLFVAALCTLSNLSKSTLDSKVQLLRSFGWSQADLGLAFRRCPNFLNVSQKKLRTMMDFLLKEAGCSPVYVAGRPVLLGFSIERRLIPRFRVIQSLKMRCLRGGDHDLYNFMLLTDKKFVDKYIIPNREKAPEVLEAYLAASAKSISR</sequence>
<comment type="similarity">
    <text evidence="1">Belongs to the mTERF family.</text>
</comment>
<dbReference type="PANTHER" id="PTHR13068:SF236">
    <property type="entry name" value="OS02G0749800 PROTEIN"/>
    <property type="match status" value="1"/>
</dbReference>
<dbReference type="InterPro" id="IPR003690">
    <property type="entry name" value="MTERF"/>
</dbReference>